<accession>T1IFU3</accession>
<proteinExistence type="predicted"/>
<dbReference type="Proteomes" id="UP000015103">
    <property type="component" value="Unassembled WGS sequence"/>
</dbReference>
<keyword evidence="2" id="KW-1185">Reference proteome</keyword>
<organism evidence="1 2">
    <name type="scientific">Rhodnius prolixus</name>
    <name type="common">Triatomid bug</name>
    <dbReference type="NCBI Taxonomy" id="13249"/>
    <lineage>
        <taxon>Eukaryota</taxon>
        <taxon>Metazoa</taxon>
        <taxon>Ecdysozoa</taxon>
        <taxon>Arthropoda</taxon>
        <taxon>Hexapoda</taxon>
        <taxon>Insecta</taxon>
        <taxon>Pterygota</taxon>
        <taxon>Neoptera</taxon>
        <taxon>Paraneoptera</taxon>
        <taxon>Hemiptera</taxon>
        <taxon>Heteroptera</taxon>
        <taxon>Panheteroptera</taxon>
        <taxon>Cimicomorpha</taxon>
        <taxon>Reduviidae</taxon>
        <taxon>Triatominae</taxon>
        <taxon>Rhodnius</taxon>
    </lineage>
</organism>
<evidence type="ECO:0000313" key="2">
    <source>
        <dbReference type="Proteomes" id="UP000015103"/>
    </source>
</evidence>
<name>T1IFU3_RHOPR</name>
<reference evidence="1" key="1">
    <citation type="submission" date="2015-05" db="UniProtKB">
        <authorList>
            <consortium name="EnsemblMetazoa"/>
        </authorList>
    </citation>
    <scope>IDENTIFICATION</scope>
</reference>
<dbReference type="EnsemblMetazoa" id="RPRC015162-RA">
    <property type="protein sequence ID" value="RPRC015162-PA"/>
    <property type="gene ID" value="RPRC015162"/>
</dbReference>
<dbReference type="HOGENOM" id="CLU_1231262_0_0_1"/>
<evidence type="ECO:0000313" key="1">
    <source>
        <dbReference type="EnsemblMetazoa" id="RPRC015162-PA"/>
    </source>
</evidence>
<sequence length="225" mass="26121">MAEIHKEVGRMSGKDLLEQISSLIDGKLLASKDDIESIKTELFEIKKENLSLKGEVESLREEIKKRDIKLEALENFTRRNNLLFKGVKGDRGAEKETIIKFCREVLGTEVSDSVQEAYRVETSFPMIKVVCAGQKQVLDILRNSKRLKGTGFFIDRDYCWETRVKRGKLFRCRREFLQKNPGLKIRIVADTLIMEGRRFKWDEKEGLKGASEEDQEWMEKLSAEK</sequence>
<dbReference type="InParanoid" id="T1IFU3"/>
<dbReference type="AlphaFoldDB" id="T1IFU3"/>
<dbReference type="EMBL" id="ACPB03001165">
    <property type="status" value="NOT_ANNOTATED_CDS"/>
    <property type="molecule type" value="Genomic_DNA"/>
</dbReference>
<protein>
    <submittedName>
        <fullName evidence="1">Uncharacterized protein</fullName>
    </submittedName>
</protein>
<dbReference type="VEuPathDB" id="VectorBase:RPRC015162"/>